<dbReference type="OrthoDB" id="4966at2759"/>
<dbReference type="InterPro" id="IPR018234">
    <property type="entry name" value="GTP_CycHdrlase_I_CS"/>
</dbReference>
<dbReference type="AlphaFoldDB" id="A0A180GUK6"/>
<dbReference type="UniPathway" id="UPA00848">
    <property type="reaction ID" value="UER00151"/>
</dbReference>
<evidence type="ECO:0000313" key="14">
    <source>
        <dbReference type="EnsemblFungi" id="PTTG_00938-t43_1-p1"/>
    </source>
</evidence>
<comment type="function">
    <text evidence="10">GTP cyclohydrolase 1 is the first enzyme in the biosynthetic pathway leading to folic acid.</text>
</comment>
<comment type="pathway">
    <text evidence="1">Cofactor biosynthesis; 7,8-dihydroneopterin triphosphate biosynthesis; 7,8-dihydroneopterin triphosphate from GTP: step 1/1.</text>
</comment>
<evidence type="ECO:0000313" key="13">
    <source>
        <dbReference type="EMBL" id="OAV96476.1"/>
    </source>
</evidence>
<dbReference type="GO" id="GO:0046654">
    <property type="term" value="P:tetrahydrofolate biosynthetic process"/>
    <property type="evidence" value="ECO:0007669"/>
    <property type="project" value="InterPro"/>
</dbReference>
<dbReference type="InterPro" id="IPR001474">
    <property type="entry name" value="GTP_CycHdrlase_I"/>
</dbReference>
<evidence type="ECO:0000256" key="8">
    <source>
        <dbReference type="ARBA" id="ARBA00023134"/>
    </source>
</evidence>
<dbReference type="HAMAP" id="MF_00223">
    <property type="entry name" value="FolE"/>
    <property type="match status" value="1"/>
</dbReference>
<accession>A0A180GUK6</accession>
<dbReference type="InterPro" id="IPR043133">
    <property type="entry name" value="GTP-CH-I_C/QueF"/>
</dbReference>
<dbReference type="PANTHER" id="PTHR11109:SF7">
    <property type="entry name" value="GTP CYCLOHYDROLASE 1"/>
    <property type="match status" value="1"/>
</dbReference>
<evidence type="ECO:0000256" key="11">
    <source>
        <dbReference type="SAM" id="MobiDB-lite"/>
    </source>
</evidence>
<feature type="compositionally biased region" description="Basic and acidic residues" evidence="11">
    <location>
        <begin position="114"/>
        <end position="127"/>
    </location>
</feature>
<organism evidence="13">
    <name type="scientific">Puccinia triticina (isolate 1-1 / race 1 (BBBD))</name>
    <name type="common">Brown leaf rust fungus</name>
    <dbReference type="NCBI Taxonomy" id="630390"/>
    <lineage>
        <taxon>Eukaryota</taxon>
        <taxon>Fungi</taxon>
        <taxon>Dikarya</taxon>
        <taxon>Basidiomycota</taxon>
        <taxon>Pucciniomycotina</taxon>
        <taxon>Pucciniomycetes</taxon>
        <taxon>Pucciniales</taxon>
        <taxon>Pucciniaceae</taxon>
        <taxon>Puccinia</taxon>
    </lineage>
</organism>
<gene>
    <name evidence="13" type="ORF">PTTG_00938</name>
</gene>
<dbReference type="EMBL" id="ADAS02000019">
    <property type="protein sequence ID" value="OAV96476.1"/>
    <property type="molecule type" value="Genomic_DNA"/>
</dbReference>
<reference evidence="14" key="4">
    <citation type="submission" date="2025-05" db="UniProtKB">
        <authorList>
            <consortium name="EnsemblFungi"/>
        </authorList>
    </citation>
    <scope>IDENTIFICATION</scope>
    <source>
        <strain evidence="14">isolate 1-1 / race 1 (BBBD)</strain>
    </source>
</reference>
<dbReference type="PANTHER" id="PTHR11109">
    <property type="entry name" value="GTP CYCLOHYDROLASE I"/>
    <property type="match status" value="1"/>
</dbReference>
<reference evidence="13" key="1">
    <citation type="submission" date="2009-11" db="EMBL/GenBank/DDBJ databases">
        <authorList>
            <consortium name="The Broad Institute Genome Sequencing Platform"/>
            <person name="Ward D."/>
            <person name="Feldgarden M."/>
            <person name="Earl A."/>
            <person name="Young S.K."/>
            <person name="Zeng Q."/>
            <person name="Koehrsen M."/>
            <person name="Alvarado L."/>
            <person name="Berlin A."/>
            <person name="Bochicchio J."/>
            <person name="Borenstein D."/>
            <person name="Chapman S.B."/>
            <person name="Chen Z."/>
            <person name="Engels R."/>
            <person name="Freedman E."/>
            <person name="Gellesch M."/>
            <person name="Goldberg J."/>
            <person name="Griggs A."/>
            <person name="Gujja S."/>
            <person name="Heilman E."/>
            <person name="Heiman D."/>
            <person name="Hepburn T."/>
            <person name="Howarth C."/>
            <person name="Jen D."/>
            <person name="Larson L."/>
            <person name="Lewis B."/>
            <person name="Mehta T."/>
            <person name="Park D."/>
            <person name="Pearson M."/>
            <person name="Roberts A."/>
            <person name="Saif S."/>
            <person name="Shea T."/>
            <person name="Shenoy N."/>
            <person name="Sisk P."/>
            <person name="Stolte C."/>
            <person name="Sykes S."/>
            <person name="Thomson T."/>
            <person name="Walk T."/>
            <person name="White J."/>
            <person name="Yandava C."/>
            <person name="Izard J."/>
            <person name="Baranova O.V."/>
            <person name="Blanton J.M."/>
            <person name="Tanner A.C."/>
            <person name="Dewhirst F.E."/>
            <person name="Haas B."/>
            <person name="Nusbaum C."/>
            <person name="Birren B."/>
        </authorList>
    </citation>
    <scope>NUCLEOTIDE SEQUENCE [LARGE SCALE GENOMIC DNA]</scope>
    <source>
        <strain evidence="13">1-1 BBBD Race 1</strain>
    </source>
</reference>
<feature type="region of interest" description="Disordered" evidence="11">
    <location>
        <begin position="66"/>
        <end position="153"/>
    </location>
</feature>
<comment type="similarity">
    <text evidence="2">Belongs to the GTP cyclohydrolase I family.</text>
</comment>
<proteinExistence type="inferred from homology"/>
<protein>
    <recommendedName>
        <fullName evidence="4">GTP cyclohydrolase 1</fullName>
        <ecNumber evidence="3">3.5.4.16</ecNumber>
    </recommendedName>
    <alternativeName>
        <fullName evidence="9">GTP cyclohydrolase I</fullName>
    </alternativeName>
</protein>
<feature type="compositionally biased region" description="Polar residues" evidence="11">
    <location>
        <begin position="102"/>
        <end position="112"/>
    </location>
</feature>
<dbReference type="PROSITE" id="PS00860">
    <property type="entry name" value="GTP_CYCLOHYDROL_1_2"/>
    <property type="match status" value="1"/>
</dbReference>
<dbReference type="GO" id="GO:0005737">
    <property type="term" value="C:cytoplasm"/>
    <property type="evidence" value="ECO:0007669"/>
    <property type="project" value="TreeGrafter"/>
</dbReference>
<evidence type="ECO:0000313" key="15">
    <source>
        <dbReference type="Proteomes" id="UP000005240"/>
    </source>
</evidence>
<evidence type="ECO:0000256" key="2">
    <source>
        <dbReference type="ARBA" id="ARBA00008085"/>
    </source>
</evidence>
<dbReference type="Gene3D" id="1.10.286.10">
    <property type="match status" value="1"/>
</dbReference>
<keyword evidence="15" id="KW-1185">Reference proteome</keyword>
<evidence type="ECO:0000256" key="4">
    <source>
        <dbReference type="ARBA" id="ARBA00017272"/>
    </source>
</evidence>
<dbReference type="GO" id="GO:0006729">
    <property type="term" value="P:tetrahydrobiopterin biosynthetic process"/>
    <property type="evidence" value="ECO:0007669"/>
    <property type="project" value="TreeGrafter"/>
</dbReference>
<evidence type="ECO:0000256" key="9">
    <source>
        <dbReference type="ARBA" id="ARBA00030854"/>
    </source>
</evidence>
<dbReference type="CDD" id="cd00642">
    <property type="entry name" value="GTP_cyclohydro1"/>
    <property type="match status" value="1"/>
</dbReference>
<evidence type="ECO:0000256" key="1">
    <source>
        <dbReference type="ARBA" id="ARBA00005080"/>
    </source>
</evidence>
<dbReference type="PROSITE" id="PS00859">
    <property type="entry name" value="GTP_CYCLOHYDROL_1_1"/>
    <property type="match status" value="1"/>
</dbReference>
<reference evidence="13" key="2">
    <citation type="submission" date="2016-05" db="EMBL/GenBank/DDBJ databases">
        <title>Comparative analysis highlights variable genome content of wheat rusts and divergence of the mating loci.</title>
        <authorList>
            <person name="Cuomo C.A."/>
            <person name="Bakkeren G."/>
            <person name="Szabo L."/>
            <person name="Khalil H."/>
            <person name="Joly D."/>
            <person name="Goldberg J."/>
            <person name="Young S."/>
            <person name="Zeng Q."/>
            <person name="Fellers J."/>
        </authorList>
    </citation>
    <scope>NUCLEOTIDE SEQUENCE [LARGE SCALE GENOMIC DNA]</scope>
    <source>
        <strain evidence="13">1-1 BBBD Race 1</strain>
    </source>
</reference>
<dbReference type="FunFam" id="1.10.286.10:FF:000003">
    <property type="entry name" value="GTP cyclohydrolase 1"/>
    <property type="match status" value="1"/>
</dbReference>
<dbReference type="NCBIfam" id="NF006825">
    <property type="entry name" value="PRK09347.1-2"/>
    <property type="match status" value="1"/>
</dbReference>
<dbReference type="FunFam" id="3.30.1130.10:FF:000012">
    <property type="entry name" value="GTP cyclohydrolase 1"/>
    <property type="match status" value="1"/>
</dbReference>
<dbReference type="GO" id="GO:0005525">
    <property type="term" value="F:GTP binding"/>
    <property type="evidence" value="ECO:0007669"/>
    <property type="project" value="UniProtKB-KW"/>
</dbReference>
<evidence type="ECO:0000256" key="10">
    <source>
        <dbReference type="ARBA" id="ARBA00055676"/>
    </source>
</evidence>
<evidence type="ECO:0000256" key="6">
    <source>
        <dbReference type="ARBA" id="ARBA00022801"/>
    </source>
</evidence>
<reference evidence="14 15" key="3">
    <citation type="journal article" date="2017" name="G3 (Bethesda)">
        <title>Comparative analysis highlights variable genome content of wheat rusts and divergence of the mating loci.</title>
        <authorList>
            <person name="Cuomo C.A."/>
            <person name="Bakkeren G."/>
            <person name="Khalil H.B."/>
            <person name="Panwar V."/>
            <person name="Joly D."/>
            <person name="Linning R."/>
            <person name="Sakthikumar S."/>
            <person name="Song X."/>
            <person name="Adiconis X."/>
            <person name="Fan L."/>
            <person name="Goldberg J.M."/>
            <person name="Levin J.Z."/>
            <person name="Young S."/>
            <person name="Zeng Q."/>
            <person name="Anikster Y."/>
            <person name="Bruce M."/>
            <person name="Wang M."/>
            <person name="Yin C."/>
            <person name="McCallum B."/>
            <person name="Szabo L.J."/>
            <person name="Hulbert S."/>
            <person name="Chen X."/>
            <person name="Fellers J.P."/>
        </authorList>
    </citation>
    <scope>NUCLEOTIDE SEQUENCE</scope>
    <source>
        <strain evidence="15">Isolate 1-1 / race 1 (BBBD)</strain>
        <strain evidence="14">isolate 1-1 / race 1 (BBBD)</strain>
    </source>
</reference>
<dbReference type="GO" id="GO:0046656">
    <property type="term" value="P:folic acid biosynthetic process"/>
    <property type="evidence" value="ECO:0007669"/>
    <property type="project" value="UniProtKB-KW"/>
</dbReference>
<evidence type="ECO:0000259" key="12">
    <source>
        <dbReference type="Pfam" id="PF01227"/>
    </source>
</evidence>
<keyword evidence="7" id="KW-0289">Folate biosynthesis</keyword>
<dbReference type="GO" id="GO:0008270">
    <property type="term" value="F:zinc ion binding"/>
    <property type="evidence" value="ECO:0007669"/>
    <property type="project" value="TreeGrafter"/>
</dbReference>
<dbReference type="Proteomes" id="UP000005240">
    <property type="component" value="Unassembled WGS sequence"/>
</dbReference>
<feature type="compositionally biased region" description="Basic and acidic residues" evidence="11">
    <location>
        <begin position="76"/>
        <end position="92"/>
    </location>
</feature>
<keyword evidence="5" id="KW-0547">Nucleotide-binding</keyword>
<dbReference type="GO" id="GO:0003934">
    <property type="term" value="F:GTP cyclohydrolase I activity"/>
    <property type="evidence" value="ECO:0007669"/>
    <property type="project" value="UniProtKB-EC"/>
</dbReference>
<feature type="domain" description="GTP cyclohydrolase I" evidence="12">
    <location>
        <begin position="165"/>
        <end position="341"/>
    </location>
</feature>
<keyword evidence="8" id="KW-0342">GTP-binding</keyword>
<dbReference type="EnsemblFungi" id="PTTG_00938-t43_1">
    <property type="protein sequence ID" value="PTTG_00938-t43_1-p1"/>
    <property type="gene ID" value="PTTG_00938"/>
</dbReference>
<dbReference type="Pfam" id="PF01227">
    <property type="entry name" value="GTP_cyclohydroI"/>
    <property type="match status" value="1"/>
</dbReference>
<sequence length="343" mass="38215">MFIIAASGHSPVSSFYSAEPLRFRSQNIRRFGNLGLQISGLIRSPSTDIPDYLPDIPRGIQFEVYTQPGPNRKTRLTLDRLDSMDPTEKDDPAQEDIEDAISQLNLTPQPASSLKRDTGKAKDEANHVADGTPAEEPSNGQSVTVRREGATTEGIAEQERTARLASAVREILVCLGEDPTREGLLKTPERYARALLWMTKGYREELGTIIGSAIFQEEHDEMVIVKEIEIFSLCEHHLVPFTGKIAIGYIPNQQVLGLSKLVRIAEFFARRLQVQERLTKQIALTLNQVIKPRGVAVVIECTHMCMTIRGVQKPGSVTVTSSMLGCFRSKDKTRAEFLTLIKR</sequence>
<evidence type="ECO:0000256" key="3">
    <source>
        <dbReference type="ARBA" id="ARBA00012715"/>
    </source>
</evidence>
<dbReference type="InterPro" id="IPR043134">
    <property type="entry name" value="GTP-CH-I_N"/>
</dbReference>
<dbReference type="NCBIfam" id="NF006826">
    <property type="entry name" value="PRK09347.1-3"/>
    <property type="match status" value="1"/>
</dbReference>
<keyword evidence="6" id="KW-0378">Hydrolase</keyword>
<name>A0A180GUK6_PUCT1</name>
<dbReference type="VEuPathDB" id="FungiDB:PTTG_00938"/>
<dbReference type="EC" id="3.5.4.16" evidence="3"/>
<dbReference type="InterPro" id="IPR020602">
    <property type="entry name" value="GTP_CycHdrlase_I_dom"/>
</dbReference>
<dbReference type="SUPFAM" id="SSF55620">
    <property type="entry name" value="Tetrahydrobiopterin biosynthesis enzymes-like"/>
    <property type="match status" value="1"/>
</dbReference>
<evidence type="ECO:0000256" key="7">
    <source>
        <dbReference type="ARBA" id="ARBA00022909"/>
    </source>
</evidence>
<dbReference type="Gene3D" id="3.30.1130.10">
    <property type="match status" value="1"/>
</dbReference>
<evidence type="ECO:0000256" key="5">
    <source>
        <dbReference type="ARBA" id="ARBA00022741"/>
    </source>
</evidence>
<dbReference type="NCBIfam" id="TIGR00063">
    <property type="entry name" value="folE"/>
    <property type="match status" value="1"/>
</dbReference>